<protein>
    <submittedName>
        <fullName evidence="4">Inosine-5-monophosphate dehydrogenase</fullName>
    </submittedName>
</protein>
<dbReference type="Pfam" id="PF00571">
    <property type="entry name" value="CBS"/>
    <property type="match status" value="2"/>
</dbReference>
<evidence type="ECO:0000259" key="3">
    <source>
        <dbReference type="PROSITE" id="PS51371"/>
    </source>
</evidence>
<dbReference type="SUPFAM" id="SSF54631">
    <property type="entry name" value="CBS-domain pair"/>
    <property type="match status" value="1"/>
</dbReference>
<organism evidence="4 5">
    <name type="scientific">Aquimarina atlantica</name>
    <dbReference type="NCBI Taxonomy" id="1317122"/>
    <lineage>
        <taxon>Bacteria</taxon>
        <taxon>Pseudomonadati</taxon>
        <taxon>Bacteroidota</taxon>
        <taxon>Flavobacteriia</taxon>
        <taxon>Flavobacteriales</taxon>
        <taxon>Flavobacteriaceae</taxon>
        <taxon>Aquimarina</taxon>
    </lineage>
</organism>
<dbReference type="InterPro" id="IPR044729">
    <property type="entry name" value="CBS_bac"/>
</dbReference>
<dbReference type="InterPro" id="IPR000644">
    <property type="entry name" value="CBS_dom"/>
</dbReference>
<name>A0A023BP26_9FLAO</name>
<dbReference type="eggNOG" id="COG0517">
    <property type="taxonomic scope" value="Bacteria"/>
</dbReference>
<dbReference type="PANTHER" id="PTHR48108:SF26">
    <property type="entry name" value="CBS DOMAIN-CONTAINING PROTEIN DDB_G0289609"/>
    <property type="match status" value="1"/>
</dbReference>
<accession>A0A023BP26</accession>
<keyword evidence="1" id="KW-0677">Repeat</keyword>
<dbReference type="Proteomes" id="UP000023541">
    <property type="component" value="Unassembled WGS sequence"/>
</dbReference>
<evidence type="ECO:0000313" key="4">
    <source>
        <dbReference type="EMBL" id="EZH71807.1"/>
    </source>
</evidence>
<dbReference type="PROSITE" id="PS51371">
    <property type="entry name" value="CBS"/>
    <property type="match status" value="2"/>
</dbReference>
<keyword evidence="5" id="KW-1185">Reference proteome</keyword>
<proteinExistence type="predicted"/>
<feature type="domain" description="CBS" evidence="3">
    <location>
        <begin position="27"/>
        <end position="87"/>
    </location>
</feature>
<dbReference type="InterPro" id="IPR046342">
    <property type="entry name" value="CBS_dom_sf"/>
</dbReference>
<dbReference type="RefSeq" id="WP_034246469.1">
    <property type="nucleotide sequence ID" value="NZ_AQRA01000011.1"/>
</dbReference>
<comment type="caution">
    <text evidence="4">The sequence shown here is derived from an EMBL/GenBank/DDBJ whole genome shotgun (WGS) entry which is preliminary data.</text>
</comment>
<dbReference type="EMBL" id="AQRA01000011">
    <property type="protein sequence ID" value="EZH71807.1"/>
    <property type="molecule type" value="Genomic_DNA"/>
</dbReference>
<gene>
    <name evidence="4" type="ORF">ATO12_05365</name>
</gene>
<dbReference type="CDD" id="cd04629">
    <property type="entry name" value="CBS_pair_bac"/>
    <property type="match status" value="1"/>
</dbReference>
<dbReference type="PANTHER" id="PTHR48108">
    <property type="entry name" value="CBS DOMAIN-CONTAINING PROTEIN CBSX2, CHLOROPLASTIC"/>
    <property type="match status" value="1"/>
</dbReference>
<evidence type="ECO:0000256" key="2">
    <source>
        <dbReference type="PROSITE-ProRule" id="PRU00703"/>
    </source>
</evidence>
<dbReference type="STRING" id="1317122.ATO12_05365"/>
<sequence>MGIISFQGARSKTKKQDETLIKVSDYMTRDLITFSPGQPVMEVIETLVKHKISGGPVVDDNNQLLGVISEGDCIKQLNESRYYNMPIEDARVENFMAKDVETIDGNLNIFDAANKFLQTKRRRFPILEDGKLVGQISQKDVMKAALKMNSQNWRNR</sequence>
<dbReference type="SMART" id="SM00116">
    <property type="entry name" value="CBS"/>
    <property type="match status" value="2"/>
</dbReference>
<dbReference type="AlphaFoldDB" id="A0A023BP26"/>
<dbReference type="OrthoDB" id="9790355at2"/>
<evidence type="ECO:0000256" key="1">
    <source>
        <dbReference type="ARBA" id="ARBA00022737"/>
    </source>
</evidence>
<keyword evidence="2" id="KW-0129">CBS domain</keyword>
<evidence type="ECO:0000313" key="5">
    <source>
        <dbReference type="Proteomes" id="UP000023541"/>
    </source>
</evidence>
<dbReference type="InterPro" id="IPR051462">
    <property type="entry name" value="CBS_domain-containing"/>
</dbReference>
<reference evidence="4 5" key="1">
    <citation type="submission" date="2014-04" db="EMBL/GenBank/DDBJ databases">
        <title>Aquimarina sp. 22II-S11-z7 Genome Sequencing.</title>
        <authorList>
            <person name="Lai Q."/>
        </authorList>
    </citation>
    <scope>NUCLEOTIDE SEQUENCE [LARGE SCALE GENOMIC DNA]</scope>
    <source>
        <strain evidence="4 5">22II-S11-z7</strain>
    </source>
</reference>
<feature type="domain" description="CBS" evidence="3">
    <location>
        <begin position="96"/>
        <end position="151"/>
    </location>
</feature>
<dbReference type="Gene3D" id="3.10.580.10">
    <property type="entry name" value="CBS-domain"/>
    <property type="match status" value="1"/>
</dbReference>